<dbReference type="Proteomes" id="UP000606172">
    <property type="component" value="Unassembled WGS sequence"/>
</dbReference>
<organism evidence="1 2">
    <name type="scientific">Sinosporangium siamense</name>
    <dbReference type="NCBI Taxonomy" id="1367973"/>
    <lineage>
        <taxon>Bacteria</taxon>
        <taxon>Bacillati</taxon>
        <taxon>Actinomycetota</taxon>
        <taxon>Actinomycetes</taxon>
        <taxon>Streptosporangiales</taxon>
        <taxon>Streptosporangiaceae</taxon>
        <taxon>Sinosporangium</taxon>
    </lineage>
</organism>
<proteinExistence type="predicted"/>
<evidence type="ECO:0000313" key="1">
    <source>
        <dbReference type="EMBL" id="GII96191.1"/>
    </source>
</evidence>
<accession>A0A919RPS6</accession>
<sequence length="93" mass="9796">MPARPVGGAGRRGELGARLSAGARLGRRDGILQPVGEEARAKPKYVGGRTAAHIKRGILKISLWGVSHPTFGLPKRRHRLAAAQDASAEKALA</sequence>
<protein>
    <submittedName>
        <fullName evidence="1">Uncharacterized protein</fullName>
    </submittedName>
</protein>
<name>A0A919RPS6_9ACTN</name>
<dbReference type="AlphaFoldDB" id="A0A919RPS6"/>
<reference evidence="1" key="1">
    <citation type="submission" date="2021-01" db="EMBL/GenBank/DDBJ databases">
        <title>Whole genome shotgun sequence of Sinosporangium siamense NBRC 109515.</title>
        <authorList>
            <person name="Komaki H."/>
            <person name="Tamura T."/>
        </authorList>
    </citation>
    <scope>NUCLEOTIDE SEQUENCE</scope>
    <source>
        <strain evidence="1">NBRC 109515</strain>
    </source>
</reference>
<comment type="caution">
    <text evidence="1">The sequence shown here is derived from an EMBL/GenBank/DDBJ whole genome shotgun (WGS) entry which is preliminary data.</text>
</comment>
<evidence type="ECO:0000313" key="2">
    <source>
        <dbReference type="Proteomes" id="UP000606172"/>
    </source>
</evidence>
<keyword evidence="2" id="KW-1185">Reference proteome</keyword>
<gene>
    <name evidence="1" type="ORF">Ssi02_64220</name>
</gene>
<dbReference type="EMBL" id="BOOW01000042">
    <property type="protein sequence ID" value="GII96191.1"/>
    <property type="molecule type" value="Genomic_DNA"/>
</dbReference>